<gene>
    <name evidence="2" type="primary">Bag2_4</name>
    <name evidence="3" type="synonym">Bag2_3</name>
    <name evidence="2" type="ORF">CM83_44273</name>
    <name evidence="3" type="ORF">CM83_44285</name>
</gene>
<dbReference type="GO" id="GO:0050821">
    <property type="term" value="P:protein stabilization"/>
    <property type="evidence" value="ECO:0007669"/>
    <property type="project" value="TreeGrafter"/>
</dbReference>
<dbReference type="GO" id="GO:0051087">
    <property type="term" value="F:protein-folding chaperone binding"/>
    <property type="evidence" value="ECO:0007669"/>
    <property type="project" value="InterPro"/>
</dbReference>
<evidence type="ECO:0000313" key="2">
    <source>
        <dbReference type="EMBL" id="JAG40067.1"/>
    </source>
</evidence>
<sequence length="284" mass="32860">MDVMDTDFGTPKVEVNDDMTVDPKDRLLNILDRIEAHVEDLRRESLRLEERKDTLFTTLDTIRNSEHLNNLADTDKDDIQRYIERVTARCTTVEISVRTDRDKQQEESLYQVNKMIDNLVIAFKGDPDNSMNKCQSFLAACKDEPEVPVDKGFETALLGCALDDQKRIKKRLHGLLDYLGQGRFTFVSELKREKSDHYPSEATYFQSRSRCSPPAKRRKEDFTRNIEGEVCSLLEGQERSIESLGQNVHDIKDSIQHFTDELGRISHTYEEVRDILKLNLSNSL</sequence>
<dbReference type="Gene3D" id="1.20.58.890">
    <property type="match status" value="1"/>
</dbReference>
<dbReference type="PANTHER" id="PTHR12334:SF6">
    <property type="entry name" value="BAG FAMILY MOLECULAR CHAPERONE REGULATOR 2"/>
    <property type="match status" value="1"/>
</dbReference>
<evidence type="ECO:0000313" key="3">
    <source>
        <dbReference type="EMBL" id="JAG40073.1"/>
    </source>
</evidence>
<dbReference type="EMBL" id="GBHO01003531">
    <property type="protein sequence ID" value="JAG40073.1"/>
    <property type="molecule type" value="Transcribed_RNA"/>
</dbReference>
<proteinExistence type="predicted"/>
<dbReference type="GO" id="GO:0000774">
    <property type="term" value="F:adenyl-nucleotide exchange factor activity"/>
    <property type="evidence" value="ECO:0007669"/>
    <property type="project" value="InterPro"/>
</dbReference>
<dbReference type="PANTHER" id="PTHR12334">
    <property type="entry name" value="BAG FAMILY MOLECULAR CHAPERONE REGULATOR 2"/>
    <property type="match status" value="1"/>
</dbReference>
<dbReference type="AlphaFoldDB" id="A0A0A9Z474"/>
<dbReference type="EMBL" id="GBHO01003537">
    <property type="protein sequence ID" value="JAG40067.1"/>
    <property type="molecule type" value="Transcribed_RNA"/>
</dbReference>
<reference evidence="2" key="1">
    <citation type="journal article" date="2014" name="PLoS ONE">
        <title>Transcriptome-Based Identification of ABC Transporters in the Western Tarnished Plant Bug Lygus hesperus.</title>
        <authorList>
            <person name="Hull J.J."/>
            <person name="Chaney K."/>
            <person name="Geib S.M."/>
            <person name="Fabrick J.A."/>
            <person name="Brent C.S."/>
            <person name="Walsh D."/>
            <person name="Lavine L.C."/>
        </authorList>
    </citation>
    <scope>NUCLEOTIDE SEQUENCE</scope>
</reference>
<keyword evidence="1" id="KW-0175">Coiled coil</keyword>
<organism evidence="2">
    <name type="scientific">Lygus hesperus</name>
    <name type="common">Western plant bug</name>
    <dbReference type="NCBI Taxonomy" id="30085"/>
    <lineage>
        <taxon>Eukaryota</taxon>
        <taxon>Metazoa</taxon>
        <taxon>Ecdysozoa</taxon>
        <taxon>Arthropoda</taxon>
        <taxon>Hexapoda</taxon>
        <taxon>Insecta</taxon>
        <taxon>Pterygota</taxon>
        <taxon>Neoptera</taxon>
        <taxon>Paraneoptera</taxon>
        <taxon>Hemiptera</taxon>
        <taxon>Heteroptera</taxon>
        <taxon>Panheteroptera</taxon>
        <taxon>Cimicomorpha</taxon>
        <taxon>Miridae</taxon>
        <taxon>Mirini</taxon>
        <taxon>Lygus</taxon>
    </lineage>
</organism>
<protein>
    <submittedName>
        <fullName evidence="2">BAG family molecular chaperone regulator 2</fullName>
    </submittedName>
</protein>
<reference evidence="2" key="2">
    <citation type="submission" date="2014-07" db="EMBL/GenBank/DDBJ databases">
        <authorList>
            <person name="Hull J."/>
        </authorList>
    </citation>
    <scope>NUCLEOTIDE SEQUENCE</scope>
</reference>
<accession>A0A0A9Z474</accession>
<name>A0A0A9Z474_LYGHE</name>
<dbReference type="InterPro" id="IPR037689">
    <property type="entry name" value="BAG2"/>
</dbReference>
<evidence type="ECO:0000256" key="1">
    <source>
        <dbReference type="SAM" id="Coils"/>
    </source>
</evidence>
<feature type="coiled-coil region" evidence="1">
    <location>
        <begin position="24"/>
        <end position="51"/>
    </location>
</feature>